<dbReference type="InterPro" id="IPR000477">
    <property type="entry name" value="RT_dom"/>
</dbReference>
<feature type="region of interest" description="Disordered" evidence="1">
    <location>
        <begin position="55"/>
        <end position="84"/>
    </location>
</feature>
<dbReference type="InterPro" id="IPR001584">
    <property type="entry name" value="Integrase_cat-core"/>
</dbReference>
<dbReference type="GO" id="GO:0015074">
    <property type="term" value="P:DNA integration"/>
    <property type="evidence" value="ECO:0007669"/>
    <property type="project" value="InterPro"/>
</dbReference>
<dbReference type="Gene3D" id="3.30.70.270">
    <property type="match status" value="2"/>
</dbReference>
<feature type="compositionally biased region" description="Basic and acidic residues" evidence="1">
    <location>
        <begin position="56"/>
        <end position="65"/>
    </location>
</feature>
<dbReference type="SUPFAM" id="SSF56672">
    <property type="entry name" value="DNA/RNA polymerases"/>
    <property type="match status" value="1"/>
</dbReference>
<dbReference type="InterPro" id="IPR012337">
    <property type="entry name" value="RNaseH-like_sf"/>
</dbReference>
<dbReference type="GO" id="GO:0004523">
    <property type="term" value="F:RNA-DNA hybrid ribonuclease activity"/>
    <property type="evidence" value="ECO:0007669"/>
    <property type="project" value="InterPro"/>
</dbReference>
<protein>
    <submittedName>
        <fullName evidence="4">Uncharacterized protein</fullName>
    </submittedName>
</protein>
<dbReference type="EMBL" id="OIVN01000712">
    <property type="protein sequence ID" value="SPC84452.1"/>
    <property type="molecule type" value="Genomic_DNA"/>
</dbReference>
<evidence type="ECO:0000256" key="1">
    <source>
        <dbReference type="SAM" id="MobiDB-lite"/>
    </source>
</evidence>
<dbReference type="CDD" id="cd01647">
    <property type="entry name" value="RT_LTR"/>
    <property type="match status" value="1"/>
</dbReference>
<gene>
    <name evidence="4" type="ORF">FSB_LOCUS12334</name>
</gene>
<reference evidence="4" key="1">
    <citation type="submission" date="2018-02" db="EMBL/GenBank/DDBJ databases">
        <authorList>
            <person name="Cohen D.B."/>
            <person name="Kent A.D."/>
        </authorList>
    </citation>
    <scope>NUCLEOTIDE SEQUENCE</scope>
</reference>
<feature type="compositionally biased region" description="Basic and acidic residues" evidence="1">
    <location>
        <begin position="196"/>
        <end position="210"/>
    </location>
</feature>
<organism evidence="4">
    <name type="scientific">Fagus sylvatica</name>
    <name type="common">Beechnut</name>
    <dbReference type="NCBI Taxonomy" id="28930"/>
    <lineage>
        <taxon>Eukaryota</taxon>
        <taxon>Viridiplantae</taxon>
        <taxon>Streptophyta</taxon>
        <taxon>Embryophyta</taxon>
        <taxon>Tracheophyta</taxon>
        <taxon>Spermatophyta</taxon>
        <taxon>Magnoliopsida</taxon>
        <taxon>eudicotyledons</taxon>
        <taxon>Gunneridae</taxon>
        <taxon>Pentapetalae</taxon>
        <taxon>rosids</taxon>
        <taxon>fabids</taxon>
        <taxon>Fagales</taxon>
        <taxon>Fagaceae</taxon>
        <taxon>Fagus</taxon>
    </lineage>
</organism>
<dbReference type="InterPro" id="IPR002156">
    <property type="entry name" value="RNaseH_domain"/>
</dbReference>
<dbReference type="PANTHER" id="PTHR48475:SF1">
    <property type="entry name" value="RNASE H TYPE-1 DOMAIN-CONTAINING PROTEIN"/>
    <property type="match status" value="1"/>
</dbReference>
<name>A0A2N9FB65_FAGSY</name>
<feature type="domain" description="RNase H type-1" evidence="2">
    <location>
        <begin position="710"/>
        <end position="842"/>
    </location>
</feature>
<dbReference type="Pfam" id="PF13456">
    <property type="entry name" value="RVT_3"/>
    <property type="match status" value="1"/>
</dbReference>
<feature type="region of interest" description="Disordered" evidence="1">
    <location>
        <begin position="1044"/>
        <end position="1071"/>
    </location>
</feature>
<dbReference type="GO" id="GO:0003676">
    <property type="term" value="F:nucleic acid binding"/>
    <property type="evidence" value="ECO:0007669"/>
    <property type="project" value="InterPro"/>
</dbReference>
<evidence type="ECO:0000313" key="4">
    <source>
        <dbReference type="EMBL" id="SPC84452.1"/>
    </source>
</evidence>
<dbReference type="PROSITE" id="PS50994">
    <property type="entry name" value="INTEGRASE"/>
    <property type="match status" value="1"/>
</dbReference>
<dbReference type="Gene3D" id="3.30.420.10">
    <property type="entry name" value="Ribonuclease H-like superfamily/Ribonuclease H"/>
    <property type="match status" value="2"/>
</dbReference>
<dbReference type="CDD" id="cd09279">
    <property type="entry name" value="RNase_HI_like"/>
    <property type="match status" value="1"/>
</dbReference>
<feature type="region of interest" description="Disordered" evidence="1">
    <location>
        <begin position="179"/>
        <end position="210"/>
    </location>
</feature>
<proteinExistence type="predicted"/>
<accession>A0A2N9FB65</accession>
<dbReference type="InterPro" id="IPR043128">
    <property type="entry name" value="Rev_trsase/Diguanyl_cyclase"/>
</dbReference>
<dbReference type="InterPro" id="IPR043502">
    <property type="entry name" value="DNA/RNA_pol_sf"/>
</dbReference>
<dbReference type="Gene3D" id="3.10.10.10">
    <property type="entry name" value="HIV Type 1 Reverse Transcriptase, subunit A, domain 1"/>
    <property type="match status" value="1"/>
</dbReference>
<sequence length="1071" mass="122006">MTRLARGGEMDLLDSGDSSFSTLVLKASWSIPGPTSGKPRSINPQVVHLPPIQKGENIKTERPLEEGPGQDARGIRQRGGGGLSQWQTHGYLTEVRGHLKPLDPTPYPDPLPKNWNTNFYCLFHQRTGHSTDKCTRLKHEIQDLIDNDRTPPPNQINFIEVIQEDWVLAIDNEPWDDLEGEGKPKTLADYPWRDPAPTKEANKAKVPKESEEDKVLAQLKKTQASISIWGLIMASQKHRDAILEAMIRKEVPMDTTPEQVLSIIGVTTDDSAIIFITKDLPPEGGDHNRALYLTIECIGSKVPKVLVDNGSSINLCPMCIATKIGLTRGKLAPSSLTVRAYDESSRGVEPLKPNISWDCAKCKYGLGYKEEMGEMPRNKYTLNENFVNPGEDFPYCGFPESRGDKPGFVIFFKTQLTLEDKTPTEDKADEDWMEQMDPEAMKMFVEERDVFHIEEEPKEDHAAMIMSLDGITSIWSFENDFLDVVFDNFKSIKVFAWLYEDMSGIDPDIVQHCIPTLLEVRLVKQKLRRMKPEWMLKIKEELIKKLKARFIKAVSQTDWVANVVLVSKKDCKVKMCIDFRDLNKACPKDDFPLPHIDVLVDNTAGSALMSFMDNFSIMPFSLKNAGTTYQRMAIALLHDIMHKEVEVYVDDMIVKSATRGEHITNLRKFFERIKKYKLRLNPNNCTFEVTAGEDDLNDDFLDENVLNIEEKVTWNMYFDGAFNQHGYGVGVLLTEPDGVHIPLSIKLNFVATNNVAKYEVCIMGLEALLAIDVKEVEIYGDYALVLAQAQRIWKTKEEHLKPYQAYLDRICQKFTKIEYTYVPRSHNQFEDALATLASLGINIIGKITPKASNGHEFILVAINYFTRWVEAVSFSVLKAKHVARFIENNIICRYGVPHKIILDNGMHFKEEVQRILQKYGVKHHKSSPYRPQTNGAVELANKNVKVILEKTTERYRDWADKLPFALWGYHTSIWTSIGMTPYSLVYGMEAVLPAEIEAESLRIILESQILEAEWVKARYEQLILTDEKEVKSFVPCTRILEKNGPSLQQESEAMEPKRRRSSSQRTQSTGV</sequence>
<dbReference type="PROSITE" id="PS50879">
    <property type="entry name" value="RNASE_H_1"/>
    <property type="match status" value="1"/>
</dbReference>
<feature type="domain" description="Integrase catalytic" evidence="3">
    <location>
        <begin position="819"/>
        <end position="989"/>
    </location>
</feature>
<dbReference type="Pfam" id="PF00078">
    <property type="entry name" value="RVT_1"/>
    <property type="match status" value="1"/>
</dbReference>
<dbReference type="PANTHER" id="PTHR48475">
    <property type="entry name" value="RIBONUCLEASE H"/>
    <property type="match status" value="1"/>
</dbReference>
<dbReference type="SUPFAM" id="SSF53098">
    <property type="entry name" value="Ribonuclease H-like"/>
    <property type="match status" value="1"/>
</dbReference>
<evidence type="ECO:0000259" key="2">
    <source>
        <dbReference type="PROSITE" id="PS50879"/>
    </source>
</evidence>
<evidence type="ECO:0000259" key="3">
    <source>
        <dbReference type="PROSITE" id="PS50994"/>
    </source>
</evidence>
<dbReference type="AlphaFoldDB" id="A0A2N9FB65"/>
<dbReference type="InterPro" id="IPR036397">
    <property type="entry name" value="RNaseH_sf"/>
</dbReference>